<name>A0A7I0HU10_9LEPT</name>
<dbReference type="RefSeq" id="WP_135770411.1">
    <property type="nucleotide sequence ID" value="NZ_RQFT01000005.1"/>
</dbReference>
<evidence type="ECO:0000313" key="2">
    <source>
        <dbReference type="Proteomes" id="UP000297641"/>
    </source>
</evidence>
<dbReference type="EMBL" id="RQFT01000005">
    <property type="protein sequence ID" value="TGL07506.1"/>
    <property type="molecule type" value="Genomic_DNA"/>
</dbReference>
<dbReference type="Proteomes" id="UP000297641">
    <property type="component" value="Unassembled WGS sequence"/>
</dbReference>
<organism evidence="1 2">
    <name type="scientific">Leptospira bouyouniensis</name>
    <dbReference type="NCBI Taxonomy" id="2484911"/>
    <lineage>
        <taxon>Bacteria</taxon>
        <taxon>Pseudomonadati</taxon>
        <taxon>Spirochaetota</taxon>
        <taxon>Spirochaetia</taxon>
        <taxon>Leptospirales</taxon>
        <taxon>Leptospiraceae</taxon>
        <taxon>Leptospira</taxon>
    </lineage>
</organism>
<sequence>MNKKPLFLVAPFINASDQVLLLKDTLAVEINTLNFIDVQKFFYTLSGRDRFFEIGHYFSTAEDHYYYLYVELPNSEVECNDSGIPISSIRWPSKLIDDAKKISNDINSKISYINIISSGYIKVPEFHIAYLTNDNNTYKAIAHLGGQIGFVTNEKFKLEYPNLLNLIKNIDKLDIPSYINSSRNYLDLSYYLNDNMRFLSILIAFEILFNTGKDQISYTLARCTAVLIGETPEESQAIFEKMKKAYNLRSKLVHNGEADFYEILEYTKITTEYLKRVISSLLGKFPEKKDLFSKLNAIGFGDSPYKLSNSV</sequence>
<comment type="caution">
    <text evidence="1">The sequence shown here is derived from an EMBL/GenBank/DDBJ whole genome shotgun (WGS) entry which is preliminary data.</text>
</comment>
<protein>
    <submittedName>
        <fullName evidence="1">Uncharacterized protein</fullName>
    </submittedName>
</protein>
<dbReference type="AlphaFoldDB" id="A0A7I0HU10"/>
<proteinExistence type="predicted"/>
<gene>
    <name evidence="1" type="ORF">EHQ43_06130</name>
</gene>
<accession>A0A7I0HU10</accession>
<reference evidence="1 2" key="1">
    <citation type="journal article" date="2019" name="PLoS Negl. Trop. Dis.">
        <title>Revisiting the worldwide diversity of Leptospira species in the environment.</title>
        <authorList>
            <person name="Vincent A.T."/>
            <person name="Schiettekatte O."/>
            <person name="Bourhy P."/>
            <person name="Veyrier F.J."/>
            <person name="Picardeau M."/>
        </authorList>
    </citation>
    <scope>NUCLEOTIDE SEQUENCE [LARGE SCALE GENOMIC DNA]</scope>
    <source>
        <strain evidence="1 2">201800273</strain>
    </source>
</reference>
<evidence type="ECO:0000313" key="1">
    <source>
        <dbReference type="EMBL" id="TGL07506.1"/>
    </source>
</evidence>